<sequence>MRRTLFILAALAVAGLAAAGSVVSLGLYNVSARAGHLPGVSWVLHTTFRNAVRLRAPAEDEVPDLSDPALIALGAGHYATACAPCHAGPDGSRTATMRAMLPVPPPIREAVAGWQPSHLHWIVENGVKMTGMPGWPAGGRADEVWAVVAYLDAVKRQDAPPLPEVSEQQQSAPPGAAYCATCHGSISAHVPRLDIQQPGYLADTLDDYLTGARASGIMQQAVSMVPPEALPGLAAHFAAGPAATAAAAVGPTAGAALATRGTREVPACTACHGPGAPVAQPEAPALAGQDRAFLAAQLRLWRDGVRRGSDKMSAAARSLSDEEIALLADWYAALPPDGEIEE</sequence>
<proteinExistence type="predicted"/>
<evidence type="ECO:0000313" key="8">
    <source>
        <dbReference type="EMBL" id="MBB4022780.1"/>
    </source>
</evidence>
<dbReference type="InterPro" id="IPR009056">
    <property type="entry name" value="Cyt_c-like_dom"/>
</dbReference>
<feature type="domain" description="Cytochrome c" evidence="7">
    <location>
        <begin position="245"/>
        <end position="335"/>
    </location>
</feature>
<dbReference type="InterPro" id="IPR050597">
    <property type="entry name" value="Cytochrome_c_Oxidase_Subunit"/>
</dbReference>
<evidence type="ECO:0000313" key="9">
    <source>
        <dbReference type="Proteomes" id="UP000585681"/>
    </source>
</evidence>
<dbReference type="PANTHER" id="PTHR33751:SF9">
    <property type="entry name" value="CYTOCHROME C4"/>
    <property type="match status" value="1"/>
</dbReference>
<keyword evidence="4" id="KW-0249">Electron transport</keyword>
<comment type="caution">
    <text evidence="8">The sequence shown here is derived from an EMBL/GenBank/DDBJ whole genome shotgun (WGS) entry which is preliminary data.</text>
</comment>
<dbReference type="Pfam" id="PF13442">
    <property type="entry name" value="Cytochrome_CBB3"/>
    <property type="match status" value="2"/>
</dbReference>
<keyword evidence="2 6" id="KW-0349">Heme</keyword>
<feature type="domain" description="Cytochrome c" evidence="7">
    <location>
        <begin position="69"/>
        <end position="155"/>
    </location>
</feature>
<dbReference type="InterPro" id="IPR036909">
    <property type="entry name" value="Cyt_c-like_dom_sf"/>
</dbReference>
<evidence type="ECO:0000259" key="7">
    <source>
        <dbReference type="PROSITE" id="PS51007"/>
    </source>
</evidence>
<evidence type="ECO:0000256" key="4">
    <source>
        <dbReference type="ARBA" id="ARBA00022982"/>
    </source>
</evidence>
<dbReference type="GO" id="GO:0009055">
    <property type="term" value="F:electron transfer activity"/>
    <property type="evidence" value="ECO:0007669"/>
    <property type="project" value="InterPro"/>
</dbReference>
<protein>
    <submittedName>
        <fullName evidence="8">Cytochrome c553</fullName>
    </submittedName>
</protein>
<dbReference type="AlphaFoldDB" id="A0A840CC90"/>
<dbReference type="EMBL" id="JACIEQ010000003">
    <property type="protein sequence ID" value="MBB4022780.1"/>
    <property type="molecule type" value="Genomic_DNA"/>
</dbReference>
<dbReference type="Proteomes" id="UP000585681">
    <property type="component" value="Unassembled WGS sequence"/>
</dbReference>
<dbReference type="PROSITE" id="PS51007">
    <property type="entry name" value="CYTC"/>
    <property type="match status" value="2"/>
</dbReference>
<evidence type="ECO:0000256" key="1">
    <source>
        <dbReference type="ARBA" id="ARBA00022448"/>
    </source>
</evidence>
<evidence type="ECO:0000256" key="5">
    <source>
        <dbReference type="ARBA" id="ARBA00023004"/>
    </source>
</evidence>
<dbReference type="GO" id="GO:0046872">
    <property type="term" value="F:metal ion binding"/>
    <property type="evidence" value="ECO:0007669"/>
    <property type="project" value="UniProtKB-KW"/>
</dbReference>
<keyword evidence="5 6" id="KW-0408">Iron</keyword>
<keyword evidence="9" id="KW-1185">Reference proteome</keyword>
<accession>A0A840CC90</accession>
<reference evidence="8" key="1">
    <citation type="submission" date="2020-08" db="EMBL/GenBank/DDBJ databases">
        <title>Genomic Encyclopedia of Type Strains, Phase IV (KMG-IV): sequencing the most valuable type-strain genomes for metagenomic binning, comparative biology and taxonomic classification.</title>
        <authorList>
            <person name="Goeker M."/>
        </authorList>
    </citation>
    <scope>NUCLEOTIDE SEQUENCE [LARGE SCALE GENOMIC DNA]</scope>
    <source>
        <strain evidence="8">DSM 105040</strain>
    </source>
</reference>
<dbReference type="Gene3D" id="1.10.760.10">
    <property type="entry name" value="Cytochrome c-like domain"/>
    <property type="match status" value="3"/>
</dbReference>
<dbReference type="GO" id="GO:0020037">
    <property type="term" value="F:heme binding"/>
    <property type="evidence" value="ECO:0007669"/>
    <property type="project" value="InterPro"/>
</dbReference>
<keyword evidence="1" id="KW-0813">Transport</keyword>
<organism evidence="8 9">
    <name type="scientific">Actibacterium naphthalenivorans</name>
    <dbReference type="NCBI Taxonomy" id="1614693"/>
    <lineage>
        <taxon>Bacteria</taxon>
        <taxon>Pseudomonadati</taxon>
        <taxon>Pseudomonadota</taxon>
        <taxon>Alphaproteobacteria</taxon>
        <taxon>Rhodobacterales</taxon>
        <taxon>Roseobacteraceae</taxon>
        <taxon>Actibacterium</taxon>
    </lineage>
</organism>
<evidence type="ECO:0000256" key="6">
    <source>
        <dbReference type="PROSITE-ProRule" id="PRU00433"/>
    </source>
</evidence>
<keyword evidence="3 6" id="KW-0479">Metal-binding</keyword>
<evidence type="ECO:0000256" key="2">
    <source>
        <dbReference type="ARBA" id="ARBA00022617"/>
    </source>
</evidence>
<dbReference type="RefSeq" id="WP_054539920.1">
    <property type="nucleotide sequence ID" value="NZ_JACIEQ010000003.1"/>
</dbReference>
<dbReference type="SUPFAM" id="SSF46626">
    <property type="entry name" value="Cytochrome c"/>
    <property type="match status" value="3"/>
</dbReference>
<name>A0A840CC90_9RHOB</name>
<gene>
    <name evidence="8" type="ORF">GGR17_002599</name>
</gene>
<dbReference type="PANTHER" id="PTHR33751">
    <property type="entry name" value="CBB3-TYPE CYTOCHROME C OXIDASE SUBUNIT FIXP"/>
    <property type="match status" value="1"/>
</dbReference>
<evidence type="ECO:0000256" key="3">
    <source>
        <dbReference type="ARBA" id="ARBA00022723"/>
    </source>
</evidence>